<feature type="compositionally biased region" description="Basic and acidic residues" evidence="1">
    <location>
        <begin position="13"/>
        <end position="26"/>
    </location>
</feature>
<evidence type="ECO:0000313" key="3">
    <source>
        <dbReference type="Proteomes" id="UP000619479"/>
    </source>
</evidence>
<sequence>MTAWVCRYAEAGDGPRGDGPRGDGPRGDGLALSLRGSGGAMGPVTDRRRPLCEGGELLLSFGSSLR</sequence>
<accession>A0A919IRH9</accession>
<reference evidence="2" key="1">
    <citation type="submission" date="2021-01" db="EMBL/GenBank/DDBJ databases">
        <title>Whole genome shotgun sequence of Actinoplanes cyaneus NBRC 14990.</title>
        <authorList>
            <person name="Komaki H."/>
            <person name="Tamura T."/>
        </authorList>
    </citation>
    <scope>NUCLEOTIDE SEQUENCE</scope>
    <source>
        <strain evidence="2">NBRC 14990</strain>
    </source>
</reference>
<keyword evidence="3" id="KW-1185">Reference proteome</keyword>
<evidence type="ECO:0000256" key="1">
    <source>
        <dbReference type="SAM" id="MobiDB-lite"/>
    </source>
</evidence>
<dbReference type="AlphaFoldDB" id="A0A919IRH9"/>
<name>A0A919IRH9_9ACTN</name>
<comment type="caution">
    <text evidence="2">The sequence shown here is derived from an EMBL/GenBank/DDBJ whole genome shotgun (WGS) entry which is preliminary data.</text>
</comment>
<evidence type="ECO:0000313" key="2">
    <source>
        <dbReference type="EMBL" id="GID70890.1"/>
    </source>
</evidence>
<organism evidence="2 3">
    <name type="scientific">Actinoplanes cyaneus</name>
    <dbReference type="NCBI Taxonomy" id="52696"/>
    <lineage>
        <taxon>Bacteria</taxon>
        <taxon>Bacillati</taxon>
        <taxon>Actinomycetota</taxon>
        <taxon>Actinomycetes</taxon>
        <taxon>Micromonosporales</taxon>
        <taxon>Micromonosporaceae</taxon>
        <taxon>Actinoplanes</taxon>
    </lineage>
</organism>
<proteinExistence type="predicted"/>
<gene>
    <name evidence="2" type="ORF">Acy02nite_87710</name>
</gene>
<dbReference type="EMBL" id="BOMH01000088">
    <property type="protein sequence ID" value="GID70890.1"/>
    <property type="molecule type" value="Genomic_DNA"/>
</dbReference>
<protein>
    <submittedName>
        <fullName evidence="2">Uncharacterized protein</fullName>
    </submittedName>
</protein>
<feature type="region of interest" description="Disordered" evidence="1">
    <location>
        <begin position="9"/>
        <end position="48"/>
    </location>
</feature>
<dbReference type="Proteomes" id="UP000619479">
    <property type="component" value="Unassembled WGS sequence"/>
</dbReference>